<organism evidence="1 2">
    <name type="scientific">Cetraspora pellucida</name>
    <dbReference type="NCBI Taxonomy" id="1433469"/>
    <lineage>
        <taxon>Eukaryota</taxon>
        <taxon>Fungi</taxon>
        <taxon>Fungi incertae sedis</taxon>
        <taxon>Mucoromycota</taxon>
        <taxon>Glomeromycotina</taxon>
        <taxon>Glomeromycetes</taxon>
        <taxon>Diversisporales</taxon>
        <taxon>Gigasporaceae</taxon>
        <taxon>Cetraspora</taxon>
    </lineage>
</organism>
<keyword evidence="2" id="KW-1185">Reference proteome</keyword>
<evidence type="ECO:0000313" key="1">
    <source>
        <dbReference type="EMBL" id="CAG8834499.1"/>
    </source>
</evidence>
<dbReference type="Proteomes" id="UP000789759">
    <property type="component" value="Unassembled WGS sequence"/>
</dbReference>
<sequence>GNYAFESKVWDLIIEKYVMLKKLYRQKDECFINGFNKMRFGEIDLDFLKYIKSLARLIKYNDGEEPTKLFATVDEVEICNRNKLNDLPGKNLLFEAKEWSVAKNNSSRIKNQHMKN</sequence>
<accession>A0A9N9KKD3</accession>
<comment type="caution">
    <text evidence="1">The sequence shown here is derived from an EMBL/GenBank/DDBJ whole genome shotgun (WGS) entry which is preliminary data.</text>
</comment>
<evidence type="ECO:0000313" key="2">
    <source>
        <dbReference type="Proteomes" id="UP000789759"/>
    </source>
</evidence>
<protein>
    <submittedName>
        <fullName evidence="1">24854_t:CDS:1</fullName>
    </submittedName>
</protein>
<dbReference type="AlphaFoldDB" id="A0A9N9KKD3"/>
<feature type="non-terminal residue" evidence="1">
    <location>
        <position position="1"/>
    </location>
</feature>
<gene>
    <name evidence="1" type="ORF">CPELLU_LOCUS21115</name>
</gene>
<dbReference type="EMBL" id="CAJVQA010073624">
    <property type="protein sequence ID" value="CAG8834499.1"/>
    <property type="molecule type" value="Genomic_DNA"/>
</dbReference>
<proteinExistence type="predicted"/>
<dbReference type="OrthoDB" id="432234at2759"/>
<reference evidence="1" key="1">
    <citation type="submission" date="2021-06" db="EMBL/GenBank/DDBJ databases">
        <authorList>
            <person name="Kallberg Y."/>
            <person name="Tangrot J."/>
            <person name="Rosling A."/>
        </authorList>
    </citation>
    <scope>NUCLEOTIDE SEQUENCE</scope>
    <source>
        <strain evidence="1">FL966</strain>
    </source>
</reference>
<name>A0A9N9KKD3_9GLOM</name>